<reference evidence="2" key="1">
    <citation type="submission" date="2020-02" db="EMBL/GenBank/DDBJ databases">
        <authorList>
            <person name="Meier V. D."/>
        </authorList>
    </citation>
    <scope>NUCLEOTIDE SEQUENCE</scope>
    <source>
        <strain evidence="2">AVDCRST_MAG66</strain>
    </source>
</reference>
<sequence length="145" mass="14726">WRPSPPPPRGGGRGGGGPPPPPPAPPPPPPGPAAPPDEVVCADYRDRESLLRQTAQAIERMPVLPAGVGLVLLGVRQTALTPGVQDPALAAAQAELVAAIDDLDAQGRRLIGPEGNAAQDAVQLDPARLFTALDAVERICGAPAS</sequence>
<gene>
    <name evidence="2" type="ORF">AVDCRST_MAG66-4434</name>
</gene>
<dbReference type="AlphaFoldDB" id="A0A6J4QQ60"/>
<accession>A0A6J4QQ60</accession>
<dbReference type="SUPFAM" id="SSF101447">
    <property type="entry name" value="Formin homology 2 domain (FH2 domain)"/>
    <property type="match status" value="1"/>
</dbReference>
<feature type="region of interest" description="Disordered" evidence="1">
    <location>
        <begin position="1"/>
        <end position="39"/>
    </location>
</feature>
<organism evidence="2">
    <name type="scientific">uncultured Pseudonocardia sp</name>
    <dbReference type="NCBI Taxonomy" id="211455"/>
    <lineage>
        <taxon>Bacteria</taxon>
        <taxon>Bacillati</taxon>
        <taxon>Actinomycetota</taxon>
        <taxon>Actinomycetes</taxon>
        <taxon>Pseudonocardiales</taxon>
        <taxon>Pseudonocardiaceae</taxon>
        <taxon>Pseudonocardia</taxon>
        <taxon>environmental samples</taxon>
    </lineage>
</organism>
<dbReference type="EMBL" id="CADCUS010000596">
    <property type="protein sequence ID" value="CAA9446227.1"/>
    <property type="molecule type" value="Genomic_DNA"/>
</dbReference>
<name>A0A6J4QQ60_9PSEU</name>
<evidence type="ECO:0000256" key="1">
    <source>
        <dbReference type="SAM" id="MobiDB-lite"/>
    </source>
</evidence>
<proteinExistence type="predicted"/>
<feature type="non-terminal residue" evidence="2">
    <location>
        <position position="1"/>
    </location>
</feature>
<protein>
    <submittedName>
        <fullName evidence="2">Uncharacterized protein</fullName>
    </submittedName>
</protein>
<evidence type="ECO:0000313" key="2">
    <source>
        <dbReference type="EMBL" id="CAA9446227.1"/>
    </source>
</evidence>
<feature type="compositionally biased region" description="Pro residues" evidence="1">
    <location>
        <begin position="17"/>
        <end position="35"/>
    </location>
</feature>